<name>T1AXJ9_9ZZZZ</name>
<dbReference type="EMBL" id="AUZX01010602">
    <property type="protein sequence ID" value="EQD46820.1"/>
    <property type="molecule type" value="Genomic_DNA"/>
</dbReference>
<gene>
    <name evidence="1" type="ORF">B1A_14450</name>
</gene>
<protein>
    <recommendedName>
        <fullName evidence="2">Porin</fullName>
    </recommendedName>
</protein>
<organism evidence="1">
    <name type="scientific">mine drainage metagenome</name>
    <dbReference type="NCBI Taxonomy" id="410659"/>
    <lineage>
        <taxon>unclassified sequences</taxon>
        <taxon>metagenomes</taxon>
        <taxon>ecological metagenomes</taxon>
    </lineage>
</organism>
<reference evidence="1" key="1">
    <citation type="submission" date="2013-08" db="EMBL/GenBank/DDBJ databases">
        <authorList>
            <person name="Mendez C."/>
            <person name="Richter M."/>
            <person name="Ferrer M."/>
            <person name="Sanchez J."/>
        </authorList>
    </citation>
    <scope>NUCLEOTIDE SEQUENCE</scope>
</reference>
<dbReference type="InterPro" id="IPR011486">
    <property type="entry name" value="BBP2"/>
</dbReference>
<sequence>MNIHMKGFVDVYGQYNPTSAGTTDFRAYDYGANSFNVNMAQLKIWRPDDDGVGFVLRADFGPGAYASAQNFSPGYYGALGGGHVGIPSSNNSMSNTASMPYSSFWLEEAYINFLVPHTDKELEVYGG</sequence>
<proteinExistence type="predicted"/>
<comment type="caution">
    <text evidence="1">The sequence shown here is derived from an EMBL/GenBank/DDBJ whole genome shotgun (WGS) entry which is preliminary data.</text>
</comment>
<dbReference type="Pfam" id="PF07642">
    <property type="entry name" value="BBP2"/>
    <property type="match status" value="1"/>
</dbReference>
<accession>T1AXJ9</accession>
<feature type="non-terminal residue" evidence="1">
    <location>
        <position position="127"/>
    </location>
</feature>
<reference evidence="1" key="2">
    <citation type="journal article" date="2014" name="ISME J.">
        <title>Microbial stratification in low pH oxic and suboxic macroscopic growths along an acid mine drainage.</title>
        <authorList>
            <person name="Mendez-Garcia C."/>
            <person name="Mesa V."/>
            <person name="Sprenger R.R."/>
            <person name="Richter M."/>
            <person name="Diez M.S."/>
            <person name="Solano J."/>
            <person name="Bargiela R."/>
            <person name="Golyshina O.V."/>
            <person name="Manteca A."/>
            <person name="Ramos J.L."/>
            <person name="Gallego J.R."/>
            <person name="Llorente I."/>
            <person name="Martins Dos Santos V.A."/>
            <person name="Jensen O.N."/>
            <person name="Pelaez A.I."/>
            <person name="Sanchez J."/>
            <person name="Ferrer M."/>
        </authorList>
    </citation>
    <scope>NUCLEOTIDE SEQUENCE</scope>
</reference>
<evidence type="ECO:0000313" key="1">
    <source>
        <dbReference type="EMBL" id="EQD46820.1"/>
    </source>
</evidence>
<dbReference type="AlphaFoldDB" id="T1AXJ9"/>
<evidence type="ECO:0008006" key="2">
    <source>
        <dbReference type="Google" id="ProtNLM"/>
    </source>
</evidence>